<dbReference type="OrthoDB" id="9837597at2"/>
<accession>B2KDZ9</accession>
<dbReference type="STRING" id="445932.Emin_1195"/>
<keyword evidence="1" id="KW-0812">Transmembrane</keyword>
<organism evidence="2 3">
    <name type="scientific">Elusimicrobium minutum (strain Pei191)</name>
    <dbReference type="NCBI Taxonomy" id="445932"/>
    <lineage>
        <taxon>Bacteria</taxon>
        <taxon>Pseudomonadati</taxon>
        <taxon>Elusimicrobiota</taxon>
        <taxon>Elusimicrobia</taxon>
        <taxon>Elusimicrobiales</taxon>
        <taxon>Elusimicrobiaceae</taxon>
        <taxon>Elusimicrobium</taxon>
    </lineage>
</organism>
<dbReference type="HOGENOM" id="CLU_749517_0_0_0"/>
<name>B2KDZ9_ELUMP</name>
<keyword evidence="1" id="KW-1133">Transmembrane helix</keyword>
<dbReference type="KEGG" id="emi:Emin_1195"/>
<gene>
    <name evidence="2" type="ordered locus">Emin_1195</name>
</gene>
<evidence type="ECO:0000313" key="3">
    <source>
        <dbReference type="Proteomes" id="UP000001029"/>
    </source>
</evidence>
<dbReference type="RefSeq" id="WP_012415360.1">
    <property type="nucleotide sequence ID" value="NC_010644.1"/>
</dbReference>
<feature type="transmembrane region" description="Helical" evidence="1">
    <location>
        <begin position="20"/>
        <end position="39"/>
    </location>
</feature>
<evidence type="ECO:0000313" key="2">
    <source>
        <dbReference type="EMBL" id="ACC98745.1"/>
    </source>
</evidence>
<dbReference type="AlphaFoldDB" id="B2KDZ9"/>
<keyword evidence="3" id="KW-1185">Reference proteome</keyword>
<keyword evidence="1" id="KW-0472">Membrane</keyword>
<dbReference type="EMBL" id="CP001055">
    <property type="protein sequence ID" value="ACC98745.1"/>
    <property type="molecule type" value="Genomic_DNA"/>
</dbReference>
<evidence type="ECO:0000256" key="1">
    <source>
        <dbReference type="SAM" id="Phobius"/>
    </source>
</evidence>
<proteinExistence type="predicted"/>
<reference evidence="2 3" key="1">
    <citation type="journal article" date="2009" name="Appl. Environ. Microbiol.">
        <title>Genomic analysis of 'Elusimicrobium minutum,' the first cultivated representative of the phylum 'Elusimicrobia' (formerly termite group 1).</title>
        <authorList>
            <person name="Herlemann D.P.R."/>
            <person name="Geissinger O."/>
            <person name="Ikeda-Ohtsubo W."/>
            <person name="Kunin V."/>
            <person name="Sun H."/>
            <person name="Lapidus A."/>
            <person name="Hugenholtz P."/>
            <person name="Brune A."/>
        </authorList>
    </citation>
    <scope>NUCLEOTIDE SEQUENCE [LARGE SCALE GENOMIC DNA]</scope>
    <source>
        <strain evidence="2 3">Pei191</strain>
    </source>
</reference>
<dbReference type="Proteomes" id="UP000001029">
    <property type="component" value="Chromosome"/>
</dbReference>
<protein>
    <submittedName>
        <fullName evidence="2">Uncharacterized protein</fullName>
    </submittedName>
</protein>
<sequence>MVSLISAAVRKTVFNKRAQFVLPAVLLVPIVLLVIYLIFETAKLSREKIRQQFALDSAAFVELQPAVTYLNATSYINAAFPYRIFRENMSTPIKADIHRGGGEDLTVYDWFYRAGAFPGAADKNNADAYQPKDSDQEWNLRYAEGTRTDWEKEDPVPAGDSEVVLTDPEISDKYFVGMDLLIENLYLYSIVYGILGDTFENQGKIYDKISKDGMFFKKSYYLNTGTCKESECGKEGARAFQDVGVKILPFTIKNLKLNHAYLHIAGQTTYHGGKEPNPVVIKASTIAGEGRDSLFQFGYLDSSSRRVLRKLRSGIDVEQSFTPPANYFNVDLKRYKPRVHVKVYLQCPAGSNNCVWPRSTPKYQLRMTP</sequence>